<proteinExistence type="predicted"/>
<organism evidence="1 2">
    <name type="scientific">Clavispora lusitaniae</name>
    <name type="common">Candida lusitaniae</name>
    <dbReference type="NCBI Taxonomy" id="36911"/>
    <lineage>
        <taxon>Eukaryota</taxon>
        <taxon>Fungi</taxon>
        <taxon>Dikarya</taxon>
        <taxon>Ascomycota</taxon>
        <taxon>Saccharomycotina</taxon>
        <taxon>Pichiomycetes</taxon>
        <taxon>Metschnikowiaceae</taxon>
        <taxon>Clavispora</taxon>
    </lineage>
</organism>
<keyword evidence="2" id="KW-1185">Reference proteome</keyword>
<name>A0ACD0WSK3_CLALS</name>
<accession>A0ACD0WSK3</accession>
<sequence>MFVFQYLYFPFLFLSAVFASTYEKILNSNEDYLPEQPLNTEEPKNSNILPLDLRSLADWELTDLLLVSDIDGNLHGVERNTGSFLWSLPIDEPLVKISRDFCAPKSSSSESNLLWFVEPYQDGSLYYFAPQYGLNKLPTSIKNLVMESPFSLSGDNKIYTGARKTSLYTININTGEILSQFGSSEDEKCPIPNVYRTPNIRSNSDENTILIGKTTFELSIHSKIDSNVVWNVTYSLWGPNNIDNDLIMQNVQSSDNLYFTPFHDKSLLAINKNLGTPAWISKLPSLAVNVFDVFNRNSNYVVLPHPLKVLNDLQIDTKNEANNDLCFVNKTANGKEWFAMSFLNYPTLLKSAPVSRYQMSLYKHENGLLSDQEISFISNFSVSDAENENLLNGVHRINHLYPENLYQPVSKFTRRPINLIGDGSESSNKEHSKSNVHESQQIPTIMDGILFPEAKPQYRQDLATIDHQDDHMQVHDGDYSTTLPPARYNQNRHIPNDRQSKETISVFRRIAEDIFVMSALMLFFMACVKVNQILRDRRELRDVDTYEEVSEKIHTLDTSEPSSDTFVEESAAESKTALEETESQNSGNSLVKRVSIIAPGDSSTENPDSEGNKEGEEDTEKEGDNTLTKKKRKRGSRGGKRGGKGKKNAGKEGEETRDEINDEHKEDVVREESDNEQNFISTKSLVRDIIKPSNQLKKLQIDSNLVISDKILGYGSHGTVVYEGSFENRPVAVKRMLLDFYEIANHEVRLLQESDDHPNVIRYFCSQSSESEKFLYIALELCSCSLDEIIEKRHDYSKSLWLKPSAYCDALYQLASGLHYLHSLKIVHRDLKPQNILVGDSGKTKSDACNSIRLLISDFGLCKKLDGDQSSFRATTQNAASGTSGWRAPELLLSHDLLEISPDTVSSINSSSRHSLREGSNTSGAVKRLTKAIDIFSLGCVFYYILSGGGHPYGDRYMREGNIIRGEFDLSGLKDYCPDDFVEATDLISSMISSNPKSRPDTGTILKHPYFWSYNKKLEFLLKVSDRFEIERRDPPSDLLVTLEQAGPKVHLGDWLNKFDKTFIDNLGKYRKYQGDKLMDLLRALRNKYHHYNDMPSVLQSQMSPLPHGFYKYFNTKFPNLLMETYYVVKSNLHDEHIFQEFF</sequence>
<protein>
    <submittedName>
        <fullName evidence="1">Serine threonine-kinase endoribonuclease</fullName>
    </submittedName>
</protein>
<evidence type="ECO:0000313" key="2">
    <source>
        <dbReference type="Proteomes" id="UP000326582"/>
    </source>
</evidence>
<dbReference type="EMBL" id="CP038491">
    <property type="protein sequence ID" value="QFZ30354.1"/>
    <property type="molecule type" value="Genomic_DNA"/>
</dbReference>
<dbReference type="Proteomes" id="UP000326582">
    <property type="component" value="Chromosome 8"/>
</dbReference>
<evidence type="ECO:0000313" key="1">
    <source>
        <dbReference type="EMBL" id="QFZ30354.1"/>
    </source>
</evidence>
<gene>
    <name evidence="1" type="ORF">EJF14_80069</name>
</gene>
<reference evidence="2" key="1">
    <citation type="journal article" date="2019" name="MBio">
        <title>Comparative genomics for the elucidation of multidrug resistance (MDR) in Candida lusitaniae.</title>
        <authorList>
            <person name="Kannan A."/>
            <person name="Asner S.A."/>
            <person name="Trachsel E."/>
            <person name="Kelly S."/>
            <person name="Parker J."/>
            <person name="Sanglard D."/>
        </authorList>
    </citation>
    <scope>NUCLEOTIDE SEQUENCE [LARGE SCALE GENOMIC DNA]</scope>
    <source>
        <strain evidence="2">P1</strain>
    </source>
</reference>